<organism evidence="2 3">
    <name type="scientific">Blastopirellula sediminis</name>
    <dbReference type="NCBI Taxonomy" id="2894196"/>
    <lineage>
        <taxon>Bacteria</taxon>
        <taxon>Pseudomonadati</taxon>
        <taxon>Planctomycetota</taxon>
        <taxon>Planctomycetia</taxon>
        <taxon>Pirellulales</taxon>
        <taxon>Pirellulaceae</taxon>
        <taxon>Blastopirellula</taxon>
    </lineage>
</organism>
<keyword evidence="1" id="KW-1133">Transmembrane helix</keyword>
<dbReference type="EMBL" id="JAJKFT010000010">
    <property type="protein sequence ID" value="MCC9629309.1"/>
    <property type="molecule type" value="Genomic_DNA"/>
</dbReference>
<keyword evidence="3" id="KW-1185">Reference proteome</keyword>
<proteinExistence type="predicted"/>
<keyword evidence="1" id="KW-0472">Membrane</keyword>
<reference evidence="2" key="1">
    <citation type="submission" date="2021-11" db="EMBL/GenBank/DDBJ databases">
        <title>Genome sequence.</title>
        <authorList>
            <person name="Sun Q."/>
        </authorList>
    </citation>
    <scope>NUCLEOTIDE SEQUENCE</scope>
    <source>
        <strain evidence="2">JC732</strain>
    </source>
</reference>
<dbReference type="Proteomes" id="UP001139103">
    <property type="component" value="Unassembled WGS sequence"/>
</dbReference>
<feature type="transmembrane region" description="Helical" evidence="1">
    <location>
        <begin position="81"/>
        <end position="102"/>
    </location>
</feature>
<evidence type="ECO:0000256" key="1">
    <source>
        <dbReference type="SAM" id="Phobius"/>
    </source>
</evidence>
<sequence>MSSEGPDFVAPIVSDGAGTRGASRAAGFFVILGIHLAYASALTFVAVVVMPMLVQKLEEFELQLSLMSRISFAIAHHFIQYWYLDFFLFVMIDAAILAAFVFRPRPSYQLAIIYSLVLFCFSVMLVIFMYVGFLLPMTGVVRSLAVAATGM</sequence>
<feature type="transmembrane region" description="Helical" evidence="1">
    <location>
        <begin position="111"/>
        <end position="135"/>
    </location>
</feature>
<feature type="transmembrane region" description="Helical" evidence="1">
    <location>
        <begin position="28"/>
        <end position="54"/>
    </location>
</feature>
<keyword evidence="1" id="KW-0812">Transmembrane</keyword>
<evidence type="ECO:0000313" key="3">
    <source>
        <dbReference type="Proteomes" id="UP001139103"/>
    </source>
</evidence>
<gene>
    <name evidence="2" type="ORF">LOC68_12970</name>
</gene>
<protein>
    <submittedName>
        <fullName evidence="2">Uncharacterized protein</fullName>
    </submittedName>
</protein>
<name>A0A9X1SK27_9BACT</name>
<comment type="caution">
    <text evidence="2">The sequence shown here is derived from an EMBL/GenBank/DDBJ whole genome shotgun (WGS) entry which is preliminary data.</text>
</comment>
<accession>A0A9X1SK27</accession>
<evidence type="ECO:0000313" key="2">
    <source>
        <dbReference type="EMBL" id="MCC9629309.1"/>
    </source>
</evidence>
<dbReference type="RefSeq" id="WP_230219175.1">
    <property type="nucleotide sequence ID" value="NZ_JAJKFT010000010.1"/>
</dbReference>
<dbReference type="AlphaFoldDB" id="A0A9X1SK27"/>